<dbReference type="VEuPathDB" id="FungiDB:PYU1_G004694"/>
<dbReference type="HOGENOM" id="CLU_805301_0_0_1"/>
<reference evidence="3" key="1">
    <citation type="journal article" date="2010" name="Genome Biol.">
        <title>Genome sequence of the necrotrophic plant pathogen Pythium ultimum reveals original pathogenicity mechanisms and effector repertoire.</title>
        <authorList>
            <person name="Levesque C.A."/>
            <person name="Brouwer H."/>
            <person name="Cano L."/>
            <person name="Hamilton J.P."/>
            <person name="Holt C."/>
            <person name="Huitema E."/>
            <person name="Raffaele S."/>
            <person name="Robideau G.P."/>
            <person name="Thines M."/>
            <person name="Win J."/>
            <person name="Zerillo M.M."/>
            <person name="Beakes G.W."/>
            <person name="Boore J.L."/>
            <person name="Busam D."/>
            <person name="Dumas B."/>
            <person name="Ferriera S."/>
            <person name="Fuerstenberg S.I."/>
            <person name="Gachon C.M."/>
            <person name="Gaulin E."/>
            <person name="Govers F."/>
            <person name="Grenville-Briggs L."/>
            <person name="Horner N."/>
            <person name="Hostetler J."/>
            <person name="Jiang R.H."/>
            <person name="Johnson J."/>
            <person name="Krajaejun T."/>
            <person name="Lin H."/>
            <person name="Meijer H.J."/>
            <person name="Moore B."/>
            <person name="Morris P."/>
            <person name="Phuntmart V."/>
            <person name="Puiu D."/>
            <person name="Shetty J."/>
            <person name="Stajich J.E."/>
            <person name="Tripathy S."/>
            <person name="Wawra S."/>
            <person name="van West P."/>
            <person name="Whitty B.R."/>
            <person name="Coutinho P.M."/>
            <person name="Henrissat B."/>
            <person name="Martin F."/>
            <person name="Thomas P.D."/>
            <person name="Tyler B.M."/>
            <person name="De Vries R.P."/>
            <person name="Kamoun S."/>
            <person name="Yandell M."/>
            <person name="Tisserat N."/>
            <person name="Buell C.R."/>
        </authorList>
    </citation>
    <scope>NUCLEOTIDE SEQUENCE</scope>
    <source>
        <strain evidence="3">DAOM:BR144</strain>
    </source>
</reference>
<dbReference type="Proteomes" id="UP000019132">
    <property type="component" value="Unassembled WGS sequence"/>
</dbReference>
<feature type="region of interest" description="Disordered" evidence="1">
    <location>
        <begin position="190"/>
        <end position="224"/>
    </location>
</feature>
<reference evidence="3" key="2">
    <citation type="submission" date="2010-04" db="EMBL/GenBank/DDBJ databases">
        <authorList>
            <person name="Buell R."/>
            <person name="Hamilton J."/>
            <person name="Hostetler J."/>
        </authorList>
    </citation>
    <scope>NUCLEOTIDE SEQUENCE [LARGE SCALE GENOMIC DNA]</scope>
    <source>
        <strain evidence="3">DAOM:BR144</strain>
    </source>
</reference>
<dbReference type="OMA" id="IWMKRME"/>
<evidence type="ECO:0000256" key="1">
    <source>
        <dbReference type="SAM" id="MobiDB-lite"/>
    </source>
</evidence>
<proteinExistence type="predicted"/>
<feature type="region of interest" description="Disordered" evidence="1">
    <location>
        <begin position="62"/>
        <end position="116"/>
    </location>
</feature>
<evidence type="ECO:0000313" key="2">
    <source>
        <dbReference type="EnsemblProtists" id="PYU1_T004705"/>
    </source>
</evidence>
<name>K3WIB3_GLOUD</name>
<keyword evidence="3" id="KW-1185">Reference proteome</keyword>
<sequence>MSALRSAARVVAKKALRPSASATSTAATVAQRARVVGAASLRSAPTQYSSVRFCSSSRFLSLADDDKKASTGEDGAEGGTADGEDGEGADAEKAEGEDEDGDLKLDEEADINEGGVDICEETDEEVMQLFMENPVKWTSEKLARKFHLTKPRVEAIIYLKGEEAGLTPEEFELKIKAAKEAAQARMDEEAAHLARAEAAGDEKEVRRLQKRERQSLDQEENEELSAHDEALLMGIDEDAYRNPDFFFLNDEFEGYPPLVRRLGKHGSTDKLFPEEALTLQKLAVNNKVEELKSFAKPTDVTGKWKIAVKDISKKKKPLYMRAEDKTLRLATDSETLPRTWVRRPSFFSGLEN</sequence>
<dbReference type="InParanoid" id="K3WIB3"/>
<accession>K3WIB3</accession>
<reference evidence="2" key="3">
    <citation type="submission" date="2015-02" db="UniProtKB">
        <authorList>
            <consortium name="EnsemblProtists"/>
        </authorList>
    </citation>
    <scope>IDENTIFICATION</scope>
    <source>
        <strain evidence="2">DAOM BR144</strain>
    </source>
</reference>
<evidence type="ECO:0000313" key="3">
    <source>
        <dbReference type="Proteomes" id="UP000019132"/>
    </source>
</evidence>
<feature type="compositionally biased region" description="Basic and acidic residues" evidence="1">
    <location>
        <begin position="190"/>
        <end position="216"/>
    </location>
</feature>
<dbReference type="EnsemblProtists" id="PYU1_T004705">
    <property type="protein sequence ID" value="PYU1_T004705"/>
    <property type="gene ID" value="PYU1_G004694"/>
</dbReference>
<feature type="compositionally biased region" description="Acidic residues" evidence="1">
    <location>
        <begin position="82"/>
        <end position="111"/>
    </location>
</feature>
<dbReference type="eggNOG" id="ENOG502QUXH">
    <property type="taxonomic scope" value="Eukaryota"/>
</dbReference>
<organism evidence="2 3">
    <name type="scientific">Globisporangium ultimum (strain ATCC 200006 / CBS 805.95 / DAOM BR144)</name>
    <name type="common">Pythium ultimum</name>
    <dbReference type="NCBI Taxonomy" id="431595"/>
    <lineage>
        <taxon>Eukaryota</taxon>
        <taxon>Sar</taxon>
        <taxon>Stramenopiles</taxon>
        <taxon>Oomycota</taxon>
        <taxon>Peronosporomycetes</taxon>
        <taxon>Pythiales</taxon>
        <taxon>Pythiaceae</taxon>
        <taxon>Globisporangium</taxon>
    </lineage>
</organism>
<protein>
    <submittedName>
        <fullName evidence="2">Uncharacterized protein</fullName>
    </submittedName>
</protein>
<dbReference type="EMBL" id="GL376631">
    <property type="status" value="NOT_ANNOTATED_CDS"/>
    <property type="molecule type" value="Genomic_DNA"/>
</dbReference>
<dbReference type="AlphaFoldDB" id="K3WIB3"/>